<dbReference type="EMBL" id="JH687866">
    <property type="protein sequence ID" value="EJD36296.1"/>
    <property type="molecule type" value="Genomic_DNA"/>
</dbReference>
<dbReference type="KEGG" id="adl:AURDEDRAFT_188443"/>
<sequence>MSFDPQQASLDPTAMYNHFTVQPDLDAAPGDHGVALYRTMMAEMFPAHNDASTQYGPTANIANHVYPPAPATARGQYPPQLQNPAVLPPTPGAPSNSMSWMDAALWIPNAATMAPNPNWLQQQHVVAPLSASAPYAAPDHGWTATNTRPIVPVDVTPGAPQRTSVSGSAPAMVPRSSAPRDGQRYGVPVQPADARSRSTSAAPSPGSATASLFPAIAGPRQTPAPTSASQHPAPSMARFVKIAPRSAQPTPSSSQPSCLPPEKIAERIASMVPRGRRGPRRNQAPVTAGHAGPAVLQPFVSPRVESSSRASLAVAGEEPATLAALPTDAPPSLVMDLPTGRKRGHSDAIDDSPAAKRIATEYGRQSRSTLDSLELSLPVGHHVQSSNNFTPPHAQQYTPAPLETTSTSLTAATEDGEYGDLFRDDPDDEAAPIAARLVLSGPAHRAANEQNTEVSVPVPAPAQLLLIHPAGGGVRGTTI</sequence>
<keyword evidence="3" id="KW-1185">Reference proteome</keyword>
<feature type="compositionally biased region" description="Low complexity" evidence="1">
    <location>
        <begin position="197"/>
        <end position="211"/>
    </location>
</feature>
<feature type="compositionally biased region" description="Polar residues" evidence="1">
    <location>
        <begin position="223"/>
        <end position="232"/>
    </location>
</feature>
<organism evidence="2 3">
    <name type="scientific">Auricularia subglabra (strain TFB-10046 / SS5)</name>
    <name type="common">White-rot fungus</name>
    <name type="synonym">Auricularia delicata (strain TFB10046)</name>
    <dbReference type="NCBI Taxonomy" id="717982"/>
    <lineage>
        <taxon>Eukaryota</taxon>
        <taxon>Fungi</taxon>
        <taxon>Dikarya</taxon>
        <taxon>Basidiomycota</taxon>
        <taxon>Agaricomycotina</taxon>
        <taxon>Agaricomycetes</taxon>
        <taxon>Auriculariales</taxon>
        <taxon>Auriculariaceae</taxon>
        <taxon>Auricularia</taxon>
    </lineage>
</organism>
<accession>J0D954</accession>
<proteinExistence type="predicted"/>
<protein>
    <submittedName>
        <fullName evidence="2">Uncharacterized protein</fullName>
    </submittedName>
</protein>
<gene>
    <name evidence="2" type="ORF">AURDEDRAFT_188443</name>
</gene>
<evidence type="ECO:0000313" key="3">
    <source>
        <dbReference type="Proteomes" id="UP000006514"/>
    </source>
</evidence>
<dbReference type="OMA" id="GTISTNM"/>
<dbReference type="InParanoid" id="J0D954"/>
<reference evidence="3" key="1">
    <citation type="journal article" date="2012" name="Science">
        <title>The Paleozoic origin of enzymatic lignin decomposition reconstructed from 31 fungal genomes.</title>
        <authorList>
            <person name="Floudas D."/>
            <person name="Binder M."/>
            <person name="Riley R."/>
            <person name="Barry K."/>
            <person name="Blanchette R.A."/>
            <person name="Henrissat B."/>
            <person name="Martinez A.T."/>
            <person name="Otillar R."/>
            <person name="Spatafora J.W."/>
            <person name="Yadav J.S."/>
            <person name="Aerts A."/>
            <person name="Benoit I."/>
            <person name="Boyd A."/>
            <person name="Carlson A."/>
            <person name="Copeland A."/>
            <person name="Coutinho P.M."/>
            <person name="de Vries R.P."/>
            <person name="Ferreira P."/>
            <person name="Findley K."/>
            <person name="Foster B."/>
            <person name="Gaskell J."/>
            <person name="Glotzer D."/>
            <person name="Gorecki P."/>
            <person name="Heitman J."/>
            <person name="Hesse C."/>
            <person name="Hori C."/>
            <person name="Igarashi K."/>
            <person name="Jurgens J.A."/>
            <person name="Kallen N."/>
            <person name="Kersten P."/>
            <person name="Kohler A."/>
            <person name="Kuees U."/>
            <person name="Kumar T.K.A."/>
            <person name="Kuo A."/>
            <person name="LaButti K."/>
            <person name="Larrondo L.F."/>
            <person name="Lindquist E."/>
            <person name="Ling A."/>
            <person name="Lombard V."/>
            <person name="Lucas S."/>
            <person name="Lundell T."/>
            <person name="Martin R."/>
            <person name="McLaughlin D.J."/>
            <person name="Morgenstern I."/>
            <person name="Morin E."/>
            <person name="Murat C."/>
            <person name="Nagy L.G."/>
            <person name="Nolan M."/>
            <person name="Ohm R.A."/>
            <person name="Patyshakuliyeva A."/>
            <person name="Rokas A."/>
            <person name="Ruiz-Duenas F.J."/>
            <person name="Sabat G."/>
            <person name="Salamov A."/>
            <person name="Samejima M."/>
            <person name="Schmutz J."/>
            <person name="Slot J.C."/>
            <person name="St John F."/>
            <person name="Stenlid J."/>
            <person name="Sun H."/>
            <person name="Sun S."/>
            <person name="Syed K."/>
            <person name="Tsang A."/>
            <person name="Wiebenga A."/>
            <person name="Young D."/>
            <person name="Pisabarro A."/>
            <person name="Eastwood D.C."/>
            <person name="Martin F."/>
            <person name="Cullen D."/>
            <person name="Grigoriev I.V."/>
            <person name="Hibbett D.S."/>
        </authorList>
    </citation>
    <scope>NUCLEOTIDE SEQUENCE [LARGE SCALE GENOMIC DNA]</scope>
    <source>
        <strain evidence="3">TFB10046</strain>
    </source>
</reference>
<dbReference type="Proteomes" id="UP000006514">
    <property type="component" value="Unassembled WGS sequence"/>
</dbReference>
<evidence type="ECO:0000256" key="1">
    <source>
        <dbReference type="SAM" id="MobiDB-lite"/>
    </source>
</evidence>
<feature type="region of interest" description="Disordered" evidence="1">
    <location>
        <begin position="147"/>
        <end position="234"/>
    </location>
</feature>
<evidence type="ECO:0000313" key="2">
    <source>
        <dbReference type="EMBL" id="EJD36296.1"/>
    </source>
</evidence>
<name>J0D954_AURST</name>
<dbReference type="AlphaFoldDB" id="J0D954"/>